<dbReference type="AlphaFoldDB" id="A0A835WQY7"/>
<dbReference type="Gene3D" id="2.30.180.10">
    <property type="entry name" value="FAS1 domain"/>
    <property type="match status" value="2"/>
</dbReference>
<dbReference type="InterPro" id="IPR000782">
    <property type="entry name" value="FAS1_domain"/>
</dbReference>
<proteinExistence type="predicted"/>
<dbReference type="EMBL" id="JAEHOD010000006">
    <property type="protein sequence ID" value="KAG2452080.1"/>
    <property type="molecule type" value="Genomic_DNA"/>
</dbReference>
<comment type="caution">
    <text evidence="3">The sequence shown here is derived from an EMBL/GenBank/DDBJ whole genome shotgun (WGS) entry which is preliminary data.</text>
</comment>
<organism evidence="3 4">
    <name type="scientific">Chlamydomonas schloesseri</name>
    <dbReference type="NCBI Taxonomy" id="2026947"/>
    <lineage>
        <taxon>Eukaryota</taxon>
        <taxon>Viridiplantae</taxon>
        <taxon>Chlorophyta</taxon>
        <taxon>core chlorophytes</taxon>
        <taxon>Chlorophyceae</taxon>
        <taxon>CS clade</taxon>
        <taxon>Chlamydomonadales</taxon>
        <taxon>Chlamydomonadaceae</taxon>
        <taxon>Chlamydomonas</taxon>
    </lineage>
</organism>
<feature type="domain" description="FAS1" evidence="2">
    <location>
        <begin position="32"/>
        <end position="195"/>
    </location>
</feature>
<dbReference type="OrthoDB" id="556321at2759"/>
<dbReference type="Proteomes" id="UP000613740">
    <property type="component" value="Unassembled WGS sequence"/>
</dbReference>
<name>A0A835WQY7_9CHLO</name>
<keyword evidence="4" id="KW-1185">Reference proteome</keyword>
<dbReference type="Pfam" id="PF02469">
    <property type="entry name" value="Fasciclin"/>
    <property type="match status" value="1"/>
</dbReference>
<dbReference type="InterPro" id="IPR050904">
    <property type="entry name" value="Adhesion/Biosynth-related"/>
</dbReference>
<dbReference type="PANTHER" id="PTHR10900:SF77">
    <property type="entry name" value="FI19380P1"/>
    <property type="match status" value="1"/>
</dbReference>
<evidence type="ECO:0000259" key="2">
    <source>
        <dbReference type="PROSITE" id="PS50213"/>
    </source>
</evidence>
<evidence type="ECO:0000313" key="3">
    <source>
        <dbReference type="EMBL" id="KAG2452080.1"/>
    </source>
</evidence>
<feature type="region of interest" description="Disordered" evidence="1">
    <location>
        <begin position="533"/>
        <end position="552"/>
    </location>
</feature>
<protein>
    <recommendedName>
        <fullName evidence="2">FAS1 domain-containing protein</fullName>
    </recommendedName>
</protein>
<dbReference type="PANTHER" id="PTHR10900">
    <property type="entry name" value="PERIOSTIN-RELATED"/>
    <property type="match status" value="1"/>
</dbReference>
<dbReference type="PROSITE" id="PS50213">
    <property type="entry name" value="FAS1"/>
    <property type="match status" value="1"/>
</dbReference>
<feature type="compositionally biased region" description="Pro residues" evidence="1">
    <location>
        <begin position="535"/>
        <end position="549"/>
    </location>
</feature>
<evidence type="ECO:0000256" key="1">
    <source>
        <dbReference type="SAM" id="MobiDB-lite"/>
    </source>
</evidence>
<dbReference type="InterPro" id="IPR036378">
    <property type="entry name" value="FAS1_dom_sf"/>
</dbReference>
<evidence type="ECO:0000313" key="4">
    <source>
        <dbReference type="Proteomes" id="UP000613740"/>
    </source>
</evidence>
<accession>A0A835WQY7</accession>
<sequence length="786" mass="83634">MNGGAELQPSTFEGVAADLNVTRDAVKRMNPRVWPRDYLDAYPELSTLNALMACTSTTALVQESINAGSSPLTFLAPSNQAWESYFSANSLGTNWQTALCDSSNGNNNRTAALLRAHVVAGVISTAAITANNNTAASLYPYAFYPSFQVQLLDLLGGNFTVKQLMPLTTQKFVKGRYDNAISGNAAVAHMITAVLALPQPFPPPLRRRRLQATRLEQTPPLCRGQYVPAIAYLNTPDVVATVLTPTSAAITNFLGRVSFGGVPMTFQDCTSPTGTAQVMAAKRAVCAAIVQFAILPGTQFFPSFDPADYSLTSGFGAPDTGARYALITNRTGYPTAPNPPATRIIYKMDTTPPVDAATLAFQTTSNPPCVGIARRLKGPIPAGVEAIDSGTPLTILAPTITAFTQGRYDTFLHIPPWWWFYYGGGMASIRAGLANMCDSSNGNNNRTAALLRAHVVSGVISTAAITANNNTAASLYPYAFYPSFQVQLLDLGGNFSVQQLSPVTSQSFVANRYDAAISGDLAVAHMIDGVLVEPQPFPPPPPPPPPPGNYPGGGGSEFSVYAGLLREPDAALYVELVDRYNISDLPYFPSGITTTHGLLNEWSCIFTVLTPTNAAVNDFLSRVTLGGRAMTFADCLTPTLPGHAAVCLAILQFAILPYYGYSAHQFLPSFDPAAYNVTSGLGVPDPGARYAIIDITATNPTQILYKMDTTPPVDAATLAFQTTSNPPCVGIARRLKGPIPAGAPYPNIDQRGTIYLIDKVLFPFEAYRDGILANGGSYTPAEGCPP</sequence>
<reference evidence="3" key="1">
    <citation type="journal article" date="2020" name="bioRxiv">
        <title>Comparative genomics of Chlamydomonas.</title>
        <authorList>
            <person name="Craig R.J."/>
            <person name="Hasan A.R."/>
            <person name="Ness R.W."/>
            <person name="Keightley P.D."/>
        </authorList>
    </citation>
    <scope>NUCLEOTIDE SEQUENCE</scope>
    <source>
        <strain evidence="3">CCAP 11/173</strain>
    </source>
</reference>
<dbReference type="SUPFAM" id="SSF82153">
    <property type="entry name" value="FAS1 domain"/>
    <property type="match status" value="2"/>
</dbReference>
<gene>
    <name evidence="3" type="ORF">HYH02_003116</name>
</gene>